<accession>A0A0K0CZM0</accession>
<dbReference type="InterPro" id="IPR002110">
    <property type="entry name" value="Ankyrin_rpt"/>
</dbReference>
<reference evidence="5" key="2">
    <citation type="submission" date="2017-02" db="UniProtKB">
        <authorList>
            <consortium name="WormBaseParasite"/>
        </authorList>
    </citation>
    <scope>IDENTIFICATION</scope>
</reference>
<keyword evidence="2 3" id="KW-0040">ANK repeat</keyword>
<dbReference type="STRING" id="6313.A0A0K0CZM0"/>
<dbReference type="Pfam" id="PF12796">
    <property type="entry name" value="Ank_2"/>
    <property type="match status" value="2"/>
</dbReference>
<evidence type="ECO:0000313" key="4">
    <source>
        <dbReference type="Proteomes" id="UP000035642"/>
    </source>
</evidence>
<organism evidence="4 5">
    <name type="scientific">Angiostrongylus cantonensis</name>
    <name type="common">Rat lungworm</name>
    <dbReference type="NCBI Taxonomy" id="6313"/>
    <lineage>
        <taxon>Eukaryota</taxon>
        <taxon>Metazoa</taxon>
        <taxon>Ecdysozoa</taxon>
        <taxon>Nematoda</taxon>
        <taxon>Chromadorea</taxon>
        <taxon>Rhabditida</taxon>
        <taxon>Rhabditina</taxon>
        <taxon>Rhabditomorpha</taxon>
        <taxon>Strongyloidea</taxon>
        <taxon>Metastrongylidae</taxon>
        <taxon>Angiostrongylus</taxon>
    </lineage>
</organism>
<keyword evidence="4" id="KW-1185">Reference proteome</keyword>
<evidence type="ECO:0000313" key="5">
    <source>
        <dbReference type="WBParaSite" id="ACAC_0000318901-mRNA-1"/>
    </source>
</evidence>
<keyword evidence="1" id="KW-0677">Repeat</keyword>
<dbReference type="AlphaFoldDB" id="A0A0K0CZM0"/>
<evidence type="ECO:0000256" key="3">
    <source>
        <dbReference type="PROSITE-ProRule" id="PRU00023"/>
    </source>
</evidence>
<dbReference type="PROSITE" id="PS50088">
    <property type="entry name" value="ANK_REPEAT"/>
    <property type="match status" value="1"/>
</dbReference>
<dbReference type="Proteomes" id="UP000035642">
    <property type="component" value="Unassembled WGS sequence"/>
</dbReference>
<dbReference type="SMART" id="SM00248">
    <property type="entry name" value="ANK"/>
    <property type="match status" value="4"/>
</dbReference>
<proteinExistence type="predicted"/>
<dbReference type="InterPro" id="IPR036770">
    <property type="entry name" value="Ankyrin_rpt-contain_sf"/>
</dbReference>
<feature type="repeat" description="ANK" evidence="3">
    <location>
        <begin position="87"/>
        <end position="119"/>
    </location>
</feature>
<evidence type="ECO:0000256" key="1">
    <source>
        <dbReference type="ARBA" id="ARBA00022737"/>
    </source>
</evidence>
<dbReference type="GO" id="GO:0010468">
    <property type="term" value="P:regulation of gene expression"/>
    <property type="evidence" value="ECO:0007669"/>
    <property type="project" value="TreeGrafter"/>
</dbReference>
<protein>
    <submittedName>
        <fullName evidence="5">ANK_REP_REGION domain-containing protein</fullName>
    </submittedName>
</protein>
<dbReference type="SUPFAM" id="SSF48403">
    <property type="entry name" value="Ankyrin repeat"/>
    <property type="match status" value="1"/>
</dbReference>
<sequence>LKQLLPNSRQLCPDSAFDSGNMASSFNNTSVDTKSKDLSATAPGKRINDAELCGFPGLLFSAYFGNLSCVTYLLESYPQLISVRDPLGRTALHLAAWRGNYDCVEYLIGKGSEIEAVDDCGTTALMYSVKESGTSCVLGRLEKLLLATFTKNGKGLILKSLMPFAFFERGKPRTIMYIVEFLLDCGADVSKKDKDSNTVLHHSCLSKNEEAGKVLTRHLAQFDPERRLCNAINGNGETVLHIALSNGLIEFLLSFIPFGSESMWVKDSKGRIPLMCGVEDQDIIDCMHLVLACMAESPTEISSLLPPDRRQMFSLLKLMRLNTMNVTPVNVWIESVTGERWSEQVRLFETIRELKNRVWRRKRIVPNRQAIVSLRFFYSL</sequence>
<dbReference type="PRINTS" id="PR01415">
    <property type="entry name" value="ANKYRIN"/>
</dbReference>
<dbReference type="PANTHER" id="PTHR24124:SF14">
    <property type="entry name" value="CHROMOSOME UNDETERMINED SCAFFOLD_25, WHOLE GENOME SHOTGUN SEQUENCE"/>
    <property type="match status" value="1"/>
</dbReference>
<name>A0A0K0CZM0_ANGCA</name>
<evidence type="ECO:0000256" key="2">
    <source>
        <dbReference type="ARBA" id="ARBA00023043"/>
    </source>
</evidence>
<dbReference type="PANTHER" id="PTHR24124">
    <property type="entry name" value="ANKYRIN REPEAT FAMILY A"/>
    <property type="match status" value="1"/>
</dbReference>
<dbReference type="Gene3D" id="1.25.40.20">
    <property type="entry name" value="Ankyrin repeat-containing domain"/>
    <property type="match status" value="2"/>
</dbReference>
<dbReference type="WBParaSite" id="ACAC_0000318901-mRNA-1">
    <property type="protein sequence ID" value="ACAC_0000318901-mRNA-1"/>
    <property type="gene ID" value="ACAC_0000318901"/>
</dbReference>
<dbReference type="GO" id="GO:0005634">
    <property type="term" value="C:nucleus"/>
    <property type="evidence" value="ECO:0007669"/>
    <property type="project" value="TreeGrafter"/>
</dbReference>
<dbReference type="PROSITE" id="PS50297">
    <property type="entry name" value="ANK_REP_REGION"/>
    <property type="match status" value="1"/>
</dbReference>
<reference evidence="4" key="1">
    <citation type="submission" date="2012-09" db="EMBL/GenBank/DDBJ databases">
        <authorList>
            <person name="Martin A.A."/>
        </authorList>
    </citation>
    <scope>NUCLEOTIDE SEQUENCE</scope>
</reference>